<dbReference type="SMART" id="SM00112">
    <property type="entry name" value="CA"/>
    <property type="match status" value="2"/>
</dbReference>
<dbReference type="GO" id="GO:0007156">
    <property type="term" value="P:homophilic cell adhesion via plasma membrane adhesion molecules"/>
    <property type="evidence" value="ECO:0007669"/>
    <property type="project" value="InterPro"/>
</dbReference>
<dbReference type="SUPFAM" id="SSF49313">
    <property type="entry name" value="Cadherin-like"/>
    <property type="match status" value="2"/>
</dbReference>
<keyword evidence="7" id="KW-0325">Glycoprotein</keyword>
<dbReference type="PRINTS" id="PR00205">
    <property type="entry name" value="CADHERIN"/>
</dbReference>
<evidence type="ECO:0000256" key="1">
    <source>
        <dbReference type="ARBA" id="ARBA00004167"/>
    </source>
</evidence>
<comment type="subcellular location">
    <subcellularLocation>
        <location evidence="1">Membrane</location>
        <topology evidence="1">Single-pass membrane protein</topology>
    </subcellularLocation>
</comment>
<evidence type="ECO:0000256" key="4">
    <source>
        <dbReference type="ARBA" id="ARBA00022837"/>
    </source>
</evidence>
<dbReference type="WBParaSite" id="maker-uti_cns_0011493-snap-gene-0.3-mRNA-1">
    <property type="protein sequence ID" value="maker-uti_cns_0011493-snap-gene-0.3-mRNA-1"/>
    <property type="gene ID" value="maker-uti_cns_0011493-snap-gene-0.3"/>
</dbReference>
<evidence type="ECO:0000256" key="2">
    <source>
        <dbReference type="ARBA" id="ARBA00022692"/>
    </source>
</evidence>
<evidence type="ECO:0000256" key="5">
    <source>
        <dbReference type="ARBA" id="ARBA00022989"/>
    </source>
</evidence>
<evidence type="ECO:0000259" key="9">
    <source>
        <dbReference type="PROSITE" id="PS50268"/>
    </source>
</evidence>
<feature type="domain" description="Cadherin" evidence="9">
    <location>
        <begin position="50"/>
        <end position="155"/>
    </location>
</feature>
<evidence type="ECO:0000256" key="3">
    <source>
        <dbReference type="ARBA" id="ARBA00022737"/>
    </source>
</evidence>
<dbReference type="InterPro" id="IPR015919">
    <property type="entry name" value="Cadherin-like_sf"/>
</dbReference>
<evidence type="ECO:0000256" key="8">
    <source>
        <dbReference type="PROSITE-ProRule" id="PRU00043"/>
    </source>
</evidence>
<reference evidence="11 12" key="1">
    <citation type="submission" date="2016-11" db="UniProtKB">
        <authorList>
            <consortium name="WormBaseParasite"/>
        </authorList>
    </citation>
    <scope>IDENTIFICATION</scope>
</reference>
<keyword evidence="2" id="KW-0812">Transmembrane</keyword>
<dbReference type="WBParaSite" id="maker-uti_cns_0015930-snap-gene-0.3-mRNA-1">
    <property type="protein sequence ID" value="maker-uti_cns_0015930-snap-gene-0.3-mRNA-1"/>
    <property type="gene ID" value="maker-uti_cns_0015930-snap-gene-0.3"/>
</dbReference>
<dbReference type="PANTHER" id="PTHR24028">
    <property type="entry name" value="CADHERIN-87A"/>
    <property type="match status" value="1"/>
</dbReference>
<evidence type="ECO:0000313" key="12">
    <source>
        <dbReference type="WBParaSite" id="maker-uti_cns_0013142-snap-gene-0.2-mRNA-1"/>
    </source>
</evidence>
<dbReference type="Proteomes" id="UP000095280">
    <property type="component" value="Unplaced"/>
</dbReference>
<dbReference type="GO" id="GO:0005509">
    <property type="term" value="F:calcium ion binding"/>
    <property type="evidence" value="ECO:0007669"/>
    <property type="project" value="UniProtKB-UniRule"/>
</dbReference>
<keyword evidence="3" id="KW-0677">Repeat</keyword>
<dbReference type="GO" id="GO:0005886">
    <property type="term" value="C:plasma membrane"/>
    <property type="evidence" value="ECO:0007669"/>
    <property type="project" value="InterPro"/>
</dbReference>
<evidence type="ECO:0000256" key="6">
    <source>
        <dbReference type="ARBA" id="ARBA00023136"/>
    </source>
</evidence>
<sequence>MLRAAVSLDRETRATYQIRVEAADSGQPPRSAVVVIRVRVRDVNDNAPEFVGPRELALPENTEPPVVLGRLNATDADEGVNSQVLFTLVQPTPDSSPLFRVDPDGTVTVLRRLDREQLSQHHLTVRLADRGQPPKLTDAQLTVRVLDENDSPPRIVQPAPNSSAPAARISIYTHPPGK</sequence>
<dbReference type="Gene3D" id="2.60.40.60">
    <property type="entry name" value="Cadherins"/>
    <property type="match status" value="2"/>
</dbReference>
<proteinExistence type="predicted"/>
<dbReference type="PROSITE" id="PS00232">
    <property type="entry name" value="CADHERIN_1"/>
    <property type="match status" value="1"/>
</dbReference>
<feature type="domain" description="Cadherin" evidence="9">
    <location>
        <begin position="8"/>
        <end position="50"/>
    </location>
</feature>
<evidence type="ECO:0000313" key="13">
    <source>
        <dbReference type="WBParaSite" id="maker-uti_cns_0015930-snap-gene-0.3-mRNA-1"/>
    </source>
</evidence>
<evidence type="ECO:0000313" key="10">
    <source>
        <dbReference type="Proteomes" id="UP000095280"/>
    </source>
</evidence>
<dbReference type="InterPro" id="IPR050174">
    <property type="entry name" value="Protocadherin/Cadherin-CA"/>
</dbReference>
<protein>
    <submittedName>
        <fullName evidence="11 12">Cadherin domain-containing protein</fullName>
    </submittedName>
</protein>
<dbReference type="AlphaFoldDB" id="A0A1I8IRL3"/>
<dbReference type="CDD" id="cd11304">
    <property type="entry name" value="Cadherin_repeat"/>
    <property type="match status" value="2"/>
</dbReference>
<dbReference type="PROSITE" id="PS50268">
    <property type="entry name" value="CADHERIN_2"/>
    <property type="match status" value="2"/>
</dbReference>
<evidence type="ECO:0000313" key="11">
    <source>
        <dbReference type="WBParaSite" id="maker-uti_cns_0011493-snap-gene-0.3-mRNA-1"/>
    </source>
</evidence>
<name>A0A1I8IRL3_9PLAT</name>
<organism evidence="10 13">
    <name type="scientific">Macrostomum lignano</name>
    <dbReference type="NCBI Taxonomy" id="282301"/>
    <lineage>
        <taxon>Eukaryota</taxon>
        <taxon>Metazoa</taxon>
        <taxon>Spiralia</taxon>
        <taxon>Lophotrochozoa</taxon>
        <taxon>Platyhelminthes</taxon>
        <taxon>Rhabditophora</taxon>
        <taxon>Macrostomorpha</taxon>
        <taxon>Macrostomida</taxon>
        <taxon>Macrostomidae</taxon>
        <taxon>Macrostomum</taxon>
    </lineage>
</organism>
<evidence type="ECO:0000256" key="7">
    <source>
        <dbReference type="ARBA" id="ARBA00023180"/>
    </source>
</evidence>
<dbReference type="Pfam" id="PF00028">
    <property type="entry name" value="Cadherin"/>
    <property type="match status" value="1"/>
</dbReference>
<dbReference type="WBParaSite" id="maker-uti_cns_0013142-snap-gene-0.2-mRNA-1">
    <property type="protein sequence ID" value="maker-uti_cns_0013142-snap-gene-0.2-mRNA-1"/>
    <property type="gene ID" value="maker-uti_cns_0013142-snap-gene-0.2"/>
</dbReference>
<dbReference type="FunFam" id="2.60.40.60:FF:000092">
    <property type="entry name" value="Protocadherin 8"/>
    <property type="match status" value="1"/>
</dbReference>
<accession>A0A1I8IRL3</accession>
<keyword evidence="5" id="KW-1133">Transmembrane helix</keyword>
<dbReference type="PANTHER" id="PTHR24028:SF329">
    <property type="entry name" value="CADHERIN DOMAIN-CONTAINING PROTEIN"/>
    <property type="match status" value="1"/>
</dbReference>
<keyword evidence="6" id="KW-0472">Membrane</keyword>
<dbReference type="InterPro" id="IPR002126">
    <property type="entry name" value="Cadherin-like_dom"/>
</dbReference>
<dbReference type="InterPro" id="IPR020894">
    <property type="entry name" value="Cadherin_CS"/>
</dbReference>
<keyword evidence="4 8" id="KW-0106">Calcium</keyword>
<keyword evidence="10" id="KW-1185">Reference proteome</keyword>